<dbReference type="Gene3D" id="2.170.120.12">
    <property type="entry name" value="DNA-directed RNA polymerase, insert domain"/>
    <property type="match status" value="1"/>
</dbReference>
<dbReference type="EMBL" id="DRWN01000064">
    <property type="protein sequence ID" value="HHK68990.1"/>
    <property type="molecule type" value="Genomic_DNA"/>
</dbReference>
<dbReference type="PROSITE" id="PS00446">
    <property type="entry name" value="RNA_POL_D_30KD"/>
    <property type="match status" value="1"/>
</dbReference>
<dbReference type="GO" id="GO:0006351">
    <property type="term" value="P:DNA-templated transcription"/>
    <property type="evidence" value="ECO:0007669"/>
    <property type="project" value="UniProtKB-UniRule"/>
</dbReference>
<dbReference type="InterPro" id="IPR011263">
    <property type="entry name" value="DNA-dir_RNA_pol_RpoA/D/Rpb3"/>
</dbReference>
<feature type="domain" description="DNA-directed RNA polymerase RpoA/D/Rpb3-type" evidence="6">
    <location>
        <begin position="10"/>
        <end position="202"/>
    </location>
</feature>
<dbReference type="InterPro" id="IPR036643">
    <property type="entry name" value="RNApol_insert_sf"/>
</dbReference>
<comment type="subcellular location">
    <subcellularLocation>
        <location evidence="4">Cytoplasm</location>
    </subcellularLocation>
</comment>
<comment type="caution">
    <text evidence="7">The sequence shown here is derived from an EMBL/GenBank/DDBJ whole genome shotgun (WGS) entry which is preliminary data.</text>
</comment>
<dbReference type="InterPro" id="IPR011262">
    <property type="entry name" value="DNA-dir_RNA_pol_insert"/>
</dbReference>
<dbReference type="SUPFAM" id="SSF55257">
    <property type="entry name" value="RBP11-like subunits of RNA polymerase"/>
    <property type="match status" value="1"/>
</dbReference>
<dbReference type="InterPro" id="IPR050518">
    <property type="entry name" value="Rpo3/RPB3_RNA_Pol_subunit"/>
</dbReference>
<dbReference type="InterPro" id="IPR001514">
    <property type="entry name" value="DNA-dir_RNA_pol_30-40kDasu_CS"/>
</dbReference>
<feature type="coiled-coil region" evidence="5">
    <location>
        <begin position="182"/>
        <end position="209"/>
    </location>
</feature>
<evidence type="ECO:0000256" key="3">
    <source>
        <dbReference type="ARBA" id="ARBA00025804"/>
    </source>
</evidence>
<dbReference type="HAMAP" id="MF_00320">
    <property type="entry name" value="RNApol_arch_Rpo3"/>
    <property type="match status" value="1"/>
</dbReference>
<evidence type="ECO:0000256" key="2">
    <source>
        <dbReference type="ARBA" id="ARBA00023163"/>
    </source>
</evidence>
<comment type="caution">
    <text evidence="4">Lacks conserved residue(s) required for the propagation of feature annotation.</text>
</comment>
<evidence type="ECO:0000259" key="6">
    <source>
        <dbReference type="SMART" id="SM00662"/>
    </source>
</evidence>
<comment type="catalytic activity">
    <reaction evidence="4">
        <text>RNA(n) + a ribonucleoside 5'-triphosphate = RNA(n+1) + diphosphate</text>
        <dbReference type="Rhea" id="RHEA:21248"/>
        <dbReference type="Rhea" id="RHEA-COMP:14527"/>
        <dbReference type="Rhea" id="RHEA-COMP:17342"/>
        <dbReference type="ChEBI" id="CHEBI:33019"/>
        <dbReference type="ChEBI" id="CHEBI:61557"/>
        <dbReference type="ChEBI" id="CHEBI:140395"/>
        <dbReference type="EC" id="2.7.7.6"/>
    </reaction>
</comment>
<keyword evidence="4" id="KW-0963">Cytoplasm</keyword>
<dbReference type="GO" id="GO:0046983">
    <property type="term" value="F:protein dimerization activity"/>
    <property type="evidence" value="ECO:0007669"/>
    <property type="project" value="InterPro"/>
</dbReference>
<dbReference type="InterPro" id="IPR036603">
    <property type="entry name" value="RBP11-like"/>
</dbReference>
<name>A0A7C5QAT2_CALS0</name>
<dbReference type="EC" id="2.7.7.6" evidence="4"/>
<proteinExistence type="inferred from homology"/>
<keyword evidence="1 4" id="KW-0240">DNA-directed RNA polymerase</keyword>
<dbReference type="GO" id="GO:0000428">
    <property type="term" value="C:DNA-directed RNA polymerase complex"/>
    <property type="evidence" value="ECO:0007669"/>
    <property type="project" value="UniProtKB-KW"/>
</dbReference>
<evidence type="ECO:0000256" key="4">
    <source>
        <dbReference type="HAMAP-Rule" id="MF_00320"/>
    </source>
</evidence>
<organism evidence="7">
    <name type="scientific">Caldiarchaeum subterraneum</name>
    <dbReference type="NCBI Taxonomy" id="311458"/>
    <lineage>
        <taxon>Archaea</taxon>
        <taxon>Nitrososphaerota</taxon>
        <taxon>Candidatus Caldarchaeales</taxon>
        <taxon>Candidatus Caldarchaeaceae</taxon>
        <taxon>Candidatus Caldarchaeum</taxon>
    </lineage>
</organism>
<protein>
    <recommendedName>
        <fullName evidence="4">DNA-directed RNA polymerase subunit Rpo3</fullName>
        <ecNumber evidence="4">2.7.7.6</ecNumber>
    </recommendedName>
    <alternativeName>
        <fullName evidence="4">DNA-directed RNA polymerase subunit D</fullName>
    </alternativeName>
</protein>
<reference evidence="7" key="1">
    <citation type="journal article" date="2020" name="mSystems">
        <title>Genome- and Community-Level Interaction Insights into Carbon Utilization and Element Cycling Functions of Hydrothermarchaeota in Hydrothermal Sediment.</title>
        <authorList>
            <person name="Zhou Z."/>
            <person name="Liu Y."/>
            <person name="Xu W."/>
            <person name="Pan J."/>
            <person name="Luo Z.H."/>
            <person name="Li M."/>
        </authorList>
    </citation>
    <scope>NUCLEOTIDE SEQUENCE [LARGE SCALE GENOMIC DNA]</scope>
    <source>
        <strain evidence="7">SpSt-1056</strain>
    </source>
</reference>
<comment type="function">
    <text evidence="4">DNA-dependent RNA polymerase (RNAP) catalyzes the transcription of DNA into RNA using the four ribonucleoside triphosphates as substrates.</text>
</comment>
<dbReference type="Gene3D" id="3.30.1360.10">
    <property type="entry name" value="RNA polymerase, RBP11-like subunit"/>
    <property type="match status" value="1"/>
</dbReference>
<dbReference type="PANTHER" id="PTHR11800:SF2">
    <property type="entry name" value="DNA-DIRECTED RNA POLYMERASE II SUBUNIT RPB3"/>
    <property type="match status" value="1"/>
</dbReference>
<comment type="subunit">
    <text evidence="4">Part of the RNA polymerase complex.</text>
</comment>
<gene>
    <name evidence="4" type="primary">rpo3</name>
    <name evidence="4" type="synonym">rpoD</name>
    <name evidence="7" type="ORF">ENM11_07590</name>
</gene>
<dbReference type="GO" id="GO:0003677">
    <property type="term" value="F:DNA binding"/>
    <property type="evidence" value="ECO:0007669"/>
    <property type="project" value="UniProtKB-UniRule"/>
</dbReference>
<evidence type="ECO:0000256" key="1">
    <source>
        <dbReference type="ARBA" id="ARBA00022478"/>
    </source>
</evidence>
<dbReference type="InterPro" id="IPR022842">
    <property type="entry name" value="RNAP_Rpo3/Rpb3/RPAC1"/>
</dbReference>
<evidence type="ECO:0000256" key="5">
    <source>
        <dbReference type="SAM" id="Coils"/>
    </source>
</evidence>
<dbReference type="AlphaFoldDB" id="A0A7C5QAT2"/>
<dbReference type="GO" id="GO:0003899">
    <property type="term" value="F:DNA-directed RNA polymerase activity"/>
    <property type="evidence" value="ECO:0007669"/>
    <property type="project" value="UniProtKB-UniRule"/>
</dbReference>
<comment type="similarity">
    <text evidence="3 4">Belongs to the archaeal Rpo3/eukaryotic RPB3 RNA polymerase subunit family.</text>
</comment>
<dbReference type="Pfam" id="PF01193">
    <property type="entry name" value="RNA_pol_L"/>
    <property type="match status" value="1"/>
</dbReference>
<evidence type="ECO:0000313" key="7">
    <source>
        <dbReference type="EMBL" id="HHK68990.1"/>
    </source>
</evidence>
<keyword evidence="2 4" id="KW-0804">Transcription</keyword>
<dbReference type="SUPFAM" id="SSF56553">
    <property type="entry name" value="Insert subdomain of RNA polymerase alpha subunit"/>
    <property type="match status" value="1"/>
</dbReference>
<keyword evidence="4 7" id="KW-0808">Transferase</keyword>
<dbReference type="SMART" id="SM00662">
    <property type="entry name" value="RPOLD"/>
    <property type="match status" value="1"/>
</dbReference>
<dbReference type="NCBIfam" id="NF001988">
    <property type="entry name" value="PRK00783.1"/>
    <property type="match status" value="1"/>
</dbReference>
<dbReference type="Pfam" id="PF01000">
    <property type="entry name" value="RNA_pol_A_bac"/>
    <property type="match status" value="1"/>
</dbReference>
<dbReference type="PANTHER" id="PTHR11800">
    <property type="entry name" value="DNA-DIRECTED RNA POLYMERASE"/>
    <property type="match status" value="1"/>
</dbReference>
<dbReference type="GO" id="GO:0005737">
    <property type="term" value="C:cytoplasm"/>
    <property type="evidence" value="ECO:0007669"/>
    <property type="project" value="UniProtKB-SubCell"/>
</dbReference>
<keyword evidence="4 7" id="KW-0548">Nucleotidyltransferase</keyword>
<sequence length="212" mass="24060">MKLIAETSESITVELSQTPHHVANAIRRTIIREVPTMAVEEVLIIENTSNMTNEVLAHRISLIPFITDLENYRLPEKCDCQSRLGCEKCVIRFTLRAEAVETPLTVYSRDITPEKSDGKVAPFNGDIPIVSLAPGQRVELELYVRLGRGRKHSKWQPGIATLYDEDGKKYLYVESYGFLPPKVILLEAVKILEEKVDMLENAFKEAMGDDWK</sequence>
<accession>A0A7C5QAT2</accession>
<keyword evidence="5" id="KW-0175">Coiled coil</keyword>